<dbReference type="Proteomes" id="UP000258379">
    <property type="component" value="Unassembled WGS sequence"/>
</dbReference>
<dbReference type="SUPFAM" id="SSF48452">
    <property type="entry name" value="TPR-like"/>
    <property type="match status" value="1"/>
</dbReference>
<feature type="region of interest" description="Disordered" evidence="1">
    <location>
        <begin position="607"/>
        <end position="656"/>
    </location>
</feature>
<reference evidence="2 3" key="1">
    <citation type="submission" date="2017-07" db="EMBL/GenBank/DDBJ databases">
        <title>A comparative genomics approach to explaining the enigmatic role of Gardnerella vaginalis in the vaginal microbiome.</title>
        <authorList>
            <person name="Vancuren S.J."/>
            <person name="Hill J.E."/>
        </authorList>
    </citation>
    <scope>NUCLEOTIDE SEQUENCE [LARGE SCALE GENOMIC DNA]</scope>
    <source>
        <strain evidence="2 3">WP023</strain>
    </source>
</reference>
<feature type="region of interest" description="Disordered" evidence="1">
    <location>
        <begin position="570"/>
        <end position="589"/>
    </location>
</feature>
<dbReference type="Gene3D" id="1.25.40.10">
    <property type="entry name" value="Tetratricopeptide repeat domain"/>
    <property type="match status" value="1"/>
</dbReference>
<feature type="compositionally biased region" description="Basic and acidic residues" evidence="1">
    <location>
        <begin position="570"/>
        <end position="584"/>
    </location>
</feature>
<dbReference type="InterPro" id="IPR011990">
    <property type="entry name" value="TPR-like_helical_dom_sf"/>
</dbReference>
<dbReference type="EMBL" id="NNRU01000006">
    <property type="protein sequence ID" value="RFT27935.1"/>
    <property type="molecule type" value="Genomic_DNA"/>
</dbReference>
<organism evidence="2 3">
    <name type="scientific">Gardnerella vaginalis</name>
    <dbReference type="NCBI Taxonomy" id="2702"/>
    <lineage>
        <taxon>Bacteria</taxon>
        <taxon>Bacillati</taxon>
        <taxon>Actinomycetota</taxon>
        <taxon>Actinomycetes</taxon>
        <taxon>Bifidobacteriales</taxon>
        <taxon>Bifidobacteriaceae</taxon>
        <taxon>Gardnerella</taxon>
    </lineage>
</organism>
<dbReference type="AlphaFoldDB" id="A0A3E2C8G0"/>
<name>A0A3E2C8G0_GARVA</name>
<protein>
    <recommendedName>
        <fullName evidence="4">Tetratricopeptide repeat protein</fullName>
    </recommendedName>
</protein>
<dbReference type="RefSeq" id="WP_101886471.1">
    <property type="nucleotide sequence ID" value="NZ_JBLLPI010000003.1"/>
</dbReference>
<proteinExistence type="predicted"/>
<feature type="region of interest" description="Disordered" evidence="1">
    <location>
        <begin position="1"/>
        <end position="27"/>
    </location>
</feature>
<feature type="compositionally biased region" description="Low complexity" evidence="1">
    <location>
        <begin position="615"/>
        <end position="634"/>
    </location>
</feature>
<evidence type="ECO:0000313" key="2">
    <source>
        <dbReference type="EMBL" id="RFT27935.1"/>
    </source>
</evidence>
<feature type="compositionally biased region" description="Basic and acidic residues" evidence="1">
    <location>
        <begin position="1"/>
        <end position="24"/>
    </location>
</feature>
<evidence type="ECO:0008006" key="4">
    <source>
        <dbReference type="Google" id="ProtNLM"/>
    </source>
</evidence>
<sequence length="1099" mass="123938">MQDEVQSSKKIDSAESSEKNRSDIADDSMQIVQETIKTLWENRESIPVRIFSKKHIFKDFPMMPKNVKLGWIKLSGKKHGIAIGLFNDDCKRFRQLAVADFEGRVYTGHDISIEDTMERIPELSFVEQNSMTLKDSLRFYGVDDRKITHASHARKKVNSINKNNRESDLVVIRGDVVVQLSQDEGMQWVSSWIRKVNDKKEAYTLEETRVLLPDRLRCNLSYCDAISTSFFASFFIPDITRAFSGFGSGNIFRRLTKEAPLGAIRRSIMDSKVAEKAGLRVSSMEKYFAYLMLDSGALEHSGPLEAVHGAERLHLQKSQVSDANFLVWDDSLEAKAALKVLRIEGAINRFQSISSCLEENCANGGNLTENSVNFGQISEIDLSFIVDPAFCANGELDMNSFGNPLQDDNIRPLMHLWNTAKKSNDLYIYKSDGSSNCEWSYRQRLSGLIRSLYLPFRFDTDFRSNLEDGNVALAFMATGSSMMPTRRFDSANQKWITLTNAGKSRMTTDYNLRLGIIMATLAFGASEEVQNVSIRLDSIGLEEMVAAQDDAMSKILNQTINALNNMNREAARSKGDPKDGDIHGDVNNGLANVQDLQNFTNHTILHEDEVTVPDSSNKATSSKSINSSDSYSDTEISDSNTNDIGSDPIEPNPMDAFSKYPTVKSLLTVTFNRESFIKHIRANGLNNPLGAYKKFNANMKIDEEGALNPIEPSFDLRDSCFSPHGAQEEPEFSDVIFDIKSQKTLGTTNSKGLSIQREDLLQQAVADFHHISSEVMISNAEKARMAMDIVESIDDPELNEKANLITSALIDEKEIPEISFKVSKDIYNMRLHAHEQFMSGDLENAIEEYENAVKHFDSMFSFNDVVPRYFNSYAERVVYNRIFATQNERMILIPDGLFYAHMELADLLTQLSRHEDALKHLNTMVSYAPTYVISHLKLASQLTEKEDWTSVEAVCLNALPVCFDREDAAFIYYRLAYAEWMQDNFPLAVASYKMADNLSSGKIESIEIELDELLSRMQSQCIPAPNDMSQVEEVLKINNVPKWPDVEAYEIIDEAAKITVNEGMFVIARTLSVARARMLFSNNSSDNVVQMQFLRSLNS</sequence>
<evidence type="ECO:0000256" key="1">
    <source>
        <dbReference type="SAM" id="MobiDB-lite"/>
    </source>
</evidence>
<accession>A0A3E2C8G0</accession>
<comment type="caution">
    <text evidence="2">The sequence shown here is derived from an EMBL/GenBank/DDBJ whole genome shotgun (WGS) entry which is preliminary data.</text>
</comment>
<gene>
    <name evidence="2" type="ORF">CG405_07300</name>
</gene>
<evidence type="ECO:0000313" key="3">
    <source>
        <dbReference type="Proteomes" id="UP000258379"/>
    </source>
</evidence>